<dbReference type="KEGG" id="mcit:NCTC10181_00348"/>
<name>A0A449B1L2_9BACT</name>
<dbReference type="EMBL" id="LR215036">
    <property type="protein sequence ID" value="VEU74499.1"/>
    <property type="molecule type" value="Genomic_DNA"/>
</dbReference>
<dbReference type="RefSeq" id="WP_129725319.1">
    <property type="nucleotide sequence ID" value="NZ_CP101807.1"/>
</dbReference>
<proteinExistence type="predicted"/>
<reference evidence="1 2" key="1">
    <citation type="submission" date="2019-01" db="EMBL/GenBank/DDBJ databases">
        <authorList>
            <consortium name="Pathogen Informatics"/>
        </authorList>
    </citation>
    <scope>NUCLEOTIDE SEQUENCE [LARGE SCALE GENOMIC DNA]</scope>
    <source>
        <strain evidence="1 2">NCTC10181</strain>
    </source>
</reference>
<dbReference type="AlphaFoldDB" id="A0A449B1L2"/>
<sequence length="183" mass="21962">MKRRNLKIEKKFNFDKLQDQLNYYQKEFNLNIENFITQVTNYMKLLSTEEQENYFEDLKSIITLLTPLPIKVSLALEILSLDPYEGTLIQICENLGIDYKSMPYYYEDEEEDLELSEEEIQKGQEVLEKIFGTKEEIEQAKKEAKINKHFKKIYEWESKNLSYSDAFTLRILQAMLDERKNKK</sequence>
<dbReference type="Proteomes" id="UP000290985">
    <property type="component" value="Chromosome"/>
</dbReference>
<accession>A0A449B1L2</accession>
<evidence type="ECO:0000313" key="1">
    <source>
        <dbReference type="EMBL" id="VEU74499.1"/>
    </source>
</evidence>
<organism evidence="1 2">
    <name type="scientific">Mycoplasmopsis citelli</name>
    <dbReference type="NCBI Taxonomy" id="171281"/>
    <lineage>
        <taxon>Bacteria</taxon>
        <taxon>Bacillati</taxon>
        <taxon>Mycoplasmatota</taxon>
        <taxon>Mycoplasmoidales</taxon>
        <taxon>Metamycoplasmataceae</taxon>
        <taxon>Mycoplasmopsis</taxon>
    </lineage>
</organism>
<evidence type="ECO:0000313" key="2">
    <source>
        <dbReference type="Proteomes" id="UP000290985"/>
    </source>
</evidence>
<keyword evidence="2" id="KW-1185">Reference proteome</keyword>
<gene>
    <name evidence="1" type="ORF">NCTC10181_00348</name>
</gene>
<protein>
    <submittedName>
        <fullName evidence="1">Uncharacterized protein</fullName>
    </submittedName>
</protein>